<dbReference type="InterPro" id="IPR032675">
    <property type="entry name" value="LRR_dom_sf"/>
</dbReference>
<accession>A0ABD0NDS5</accession>
<evidence type="ECO:0000313" key="2">
    <source>
        <dbReference type="Proteomes" id="UP001529510"/>
    </source>
</evidence>
<proteinExistence type="predicted"/>
<dbReference type="SUPFAM" id="SSF52058">
    <property type="entry name" value="L domain-like"/>
    <property type="match status" value="1"/>
</dbReference>
<keyword evidence="2" id="KW-1185">Reference proteome</keyword>
<protein>
    <submittedName>
        <fullName evidence="1">Uncharacterized protein</fullName>
    </submittedName>
</protein>
<evidence type="ECO:0000313" key="1">
    <source>
        <dbReference type="EMBL" id="KAL0159787.1"/>
    </source>
</evidence>
<dbReference type="Proteomes" id="UP001529510">
    <property type="component" value="Unassembled WGS sequence"/>
</dbReference>
<dbReference type="AlphaFoldDB" id="A0ABD0NDS5"/>
<name>A0ABD0NDS5_CIRMR</name>
<comment type="caution">
    <text evidence="1">The sequence shown here is derived from an EMBL/GenBank/DDBJ whole genome shotgun (WGS) entry which is preliminary data.</text>
</comment>
<gene>
    <name evidence="1" type="ORF">M9458_043512</name>
</gene>
<organism evidence="1 2">
    <name type="scientific">Cirrhinus mrigala</name>
    <name type="common">Mrigala</name>
    <dbReference type="NCBI Taxonomy" id="683832"/>
    <lineage>
        <taxon>Eukaryota</taxon>
        <taxon>Metazoa</taxon>
        <taxon>Chordata</taxon>
        <taxon>Craniata</taxon>
        <taxon>Vertebrata</taxon>
        <taxon>Euteleostomi</taxon>
        <taxon>Actinopterygii</taxon>
        <taxon>Neopterygii</taxon>
        <taxon>Teleostei</taxon>
        <taxon>Ostariophysi</taxon>
        <taxon>Cypriniformes</taxon>
        <taxon>Cyprinidae</taxon>
        <taxon>Labeoninae</taxon>
        <taxon>Labeonini</taxon>
        <taxon>Cirrhinus</taxon>
    </lineage>
</organism>
<sequence length="140" mass="15511">GIGHLTNLTYLGLGENLLQHLPEEIGKIPPPPPSNTHNHTPIHIRTCLRPFSLQPTGTLENLEDLYLNDNPNLHSLPFELALCSKLSIMSIENCPLSHLPPQIVAGGPSFIIQFLKMQAHALYKEESESPHDLIVGINYI</sequence>
<dbReference type="Gene3D" id="3.80.10.10">
    <property type="entry name" value="Ribonuclease Inhibitor"/>
    <property type="match status" value="1"/>
</dbReference>
<reference evidence="1 2" key="1">
    <citation type="submission" date="2024-05" db="EMBL/GenBank/DDBJ databases">
        <title>Genome sequencing and assembly of Indian major carp, Cirrhinus mrigala (Hamilton, 1822).</title>
        <authorList>
            <person name="Mohindra V."/>
            <person name="Chowdhury L.M."/>
            <person name="Lal K."/>
            <person name="Jena J.K."/>
        </authorList>
    </citation>
    <scope>NUCLEOTIDE SEQUENCE [LARGE SCALE GENOMIC DNA]</scope>
    <source>
        <strain evidence="1">CM1030</strain>
        <tissue evidence="1">Blood</tissue>
    </source>
</reference>
<feature type="non-terminal residue" evidence="1">
    <location>
        <position position="1"/>
    </location>
</feature>
<dbReference type="EMBL" id="JAMKFB020000022">
    <property type="protein sequence ID" value="KAL0159787.1"/>
    <property type="molecule type" value="Genomic_DNA"/>
</dbReference>